<keyword evidence="4 13" id="KW-0812">Transmembrane</keyword>
<comment type="caution">
    <text evidence="16">The sequence shown here is derived from an EMBL/GenBank/DDBJ whole genome shotgun (WGS) entry which is preliminary data.</text>
</comment>
<proteinExistence type="inferred from homology"/>
<evidence type="ECO:0000256" key="13">
    <source>
        <dbReference type="HAMAP-Rule" id="MF_01398"/>
    </source>
</evidence>
<dbReference type="GO" id="GO:0045259">
    <property type="term" value="C:proton-transporting ATP synthase complex"/>
    <property type="evidence" value="ECO:0007669"/>
    <property type="project" value="UniProtKB-KW"/>
</dbReference>
<dbReference type="GO" id="GO:0005886">
    <property type="term" value="C:plasma membrane"/>
    <property type="evidence" value="ECO:0007669"/>
    <property type="project" value="UniProtKB-SubCell"/>
</dbReference>
<reference evidence="16 17" key="1">
    <citation type="submission" date="2018-03" db="EMBL/GenBank/DDBJ databases">
        <title>Rhodobacter blasticus.</title>
        <authorList>
            <person name="Meyer T.E."/>
            <person name="Miller S."/>
            <person name="Lodha T."/>
            <person name="Gandham S."/>
            <person name="Chintalapati S."/>
            <person name="Chintalapati V.R."/>
        </authorList>
    </citation>
    <scope>NUCLEOTIDE SEQUENCE [LARGE SCALE GENOMIC DNA]</scope>
    <source>
        <strain evidence="16 17">DSM 2131</strain>
    </source>
</reference>
<gene>
    <name evidence="13" type="primary">atpF</name>
    <name evidence="16" type="ORF">C5F44_11845</name>
</gene>
<dbReference type="Gene3D" id="6.10.250.1580">
    <property type="match status" value="1"/>
</dbReference>
<comment type="function">
    <text evidence="10 13">F(1)F(0) ATP synthase produces ATP from ADP in the presence of a proton or sodium gradient. F-type ATPases consist of two structural domains, F(1) containing the extramembraneous catalytic core and F(0) containing the membrane proton channel, linked together by a central stalk and a peripheral stalk. During catalysis, ATP synthesis in the catalytic domain of F(1) is coupled via a rotary mechanism of the central stalk subunits to proton translocation.</text>
</comment>
<dbReference type="PANTHER" id="PTHR33445">
    <property type="entry name" value="ATP SYNTHASE SUBUNIT B', CHLOROPLASTIC"/>
    <property type="match status" value="1"/>
</dbReference>
<dbReference type="GO" id="GO:0016787">
    <property type="term" value="F:hydrolase activity"/>
    <property type="evidence" value="ECO:0007669"/>
    <property type="project" value="UniProtKB-KW"/>
</dbReference>
<evidence type="ECO:0000256" key="10">
    <source>
        <dbReference type="ARBA" id="ARBA00025198"/>
    </source>
</evidence>
<keyword evidence="8 13" id="KW-0472">Membrane</keyword>
<comment type="subcellular location">
    <subcellularLocation>
        <location evidence="13">Cell membrane</location>
        <topology evidence="13">Single-pass membrane protein</topology>
    </subcellularLocation>
    <subcellularLocation>
        <location evidence="12">Endomembrane system</location>
        <topology evidence="12">Single-pass membrane protein</topology>
    </subcellularLocation>
</comment>
<keyword evidence="9 13" id="KW-0066">ATP synthesis</keyword>
<evidence type="ECO:0000313" key="16">
    <source>
        <dbReference type="EMBL" id="PTE14026.1"/>
    </source>
</evidence>
<evidence type="ECO:0000256" key="15">
    <source>
        <dbReference type="SAM" id="Coils"/>
    </source>
</evidence>
<dbReference type="GO" id="GO:0012505">
    <property type="term" value="C:endomembrane system"/>
    <property type="evidence" value="ECO:0007669"/>
    <property type="project" value="UniProtKB-SubCell"/>
</dbReference>
<keyword evidence="13" id="KW-1003">Cell membrane</keyword>
<evidence type="ECO:0000256" key="11">
    <source>
        <dbReference type="ARBA" id="ARBA00025614"/>
    </source>
</evidence>
<feature type="coiled-coil region" evidence="15">
    <location>
        <begin position="69"/>
        <end position="96"/>
    </location>
</feature>
<keyword evidence="3 13" id="KW-0138">CF(0)</keyword>
<evidence type="ECO:0000256" key="8">
    <source>
        <dbReference type="ARBA" id="ARBA00023136"/>
    </source>
</evidence>
<dbReference type="HAMAP" id="MF_01398">
    <property type="entry name" value="ATP_synth_b_bprime"/>
    <property type="match status" value="1"/>
</dbReference>
<protein>
    <recommendedName>
        <fullName evidence="13">ATP synthase subunit b</fullName>
    </recommendedName>
    <alternativeName>
        <fullName evidence="13">ATP synthase F(0) sector subunit b</fullName>
    </alternativeName>
    <alternativeName>
        <fullName evidence="13">ATPase subunit I</fullName>
    </alternativeName>
    <alternativeName>
        <fullName evidence="13">F-type ATPase subunit b</fullName>
        <shortName evidence="13">F-ATPase subunit b</shortName>
    </alternativeName>
</protein>
<comment type="function">
    <text evidence="11">Component of the F(0) channel, it forms part of the peripheral stalk, linking F(1) to F(0). The b'-subunit is a diverged and duplicated form of b found in plants and photosynthetic bacteria.</text>
</comment>
<evidence type="ECO:0000256" key="4">
    <source>
        <dbReference type="ARBA" id="ARBA00022692"/>
    </source>
</evidence>
<dbReference type="PANTHER" id="PTHR33445:SF1">
    <property type="entry name" value="ATP SYNTHASE SUBUNIT B"/>
    <property type="match status" value="1"/>
</dbReference>
<keyword evidence="5 13" id="KW-0375">Hydrogen ion transport</keyword>
<evidence type="ECO:0000256" key="1">
    <source>
        <dbReference type="ARBA" id="ARBA00005513"/>
    </source>
</evidence>
<accession>A0A2T4J7Z0</accession>
<sequence length="183" mass="18699">MATEPILEEAAGVCVNAHGGAIGMPQLCAEWIPNQVFWLVVTLIVMFLILSRIALPRIGAVLAERKGTITNDLAAAEELKQKAAAAERAYNEALANARTEAAKIVAAAKADIQKDLDAATAKADAEIAAKAAQSEASIAEIRAGAMEAVQAVAKDTAKELVAALGGSADAKAVTAAVAARLKG</sequence>
<evidence type="ECO:0000256" key="14">
    <source>
        <dbReference type="RuleBase" id="RU003848"/>
    </source>
</evidence>
<dbReference type="Pfam" id="PF00430">
    <property type="entry name" value="ATP-synt_B"/>
    <property type="match status" value="1"/>
</dbReference>
<keyword evidence="6 13" id="KW-1133">Transmembrane helix</keyword>
<comment type="subunit">
    <text evidence="13">F-type ATPases have 2 components, F(1) - the catalytic core - and F(0) - the membrane proton channel. F(1) has five subunits: alpha(3), beta(3), gamma(1), delta(1), epsilon(1). F(0) has three main subunits: a(1), b(2) and c(10-14). The alpha and beta chains form an alternating ring which encloses part of the gamma chain. F(1) is attached to F(0) by a central stalk formed by the gamma and epsilon chains, while a peripheral stalk is formed by the delta and b chains.</text>
</comment>
<evidence type="ECO:0000313" key="17">
    <source>
        <dbReference type="Proteomes" id="UP000241362"/>
    </source>
</evidence>
<keyword evidence="16" id="KW-0378">Hydrolase</keyword>
<dbReference type="GO" id="GO:0046933">
    <property type="term" value="F:proton-transporting ATP synthase activity, rotational mechanism"/>
    <property type="evidence" value="ECO:0007669"/>
    <property type="project" value="UniProtKB-UniRule"/>
</dbReference>
<dbReference type="InterPro" id="IPR002146">
    <property type="entry name" value="ATP_synth_b/b'su_bac/chlpt"/>
</dbReference>
<dbReference type="GO" id="GO:0046961">
    <property type="term" value="F:proton-transporting ATPase activity, rotational mechanism"/>
    <property type="evidence" value="ECO:0007669"/>
    <property type="project" value="TreeGrafter"/>
</dbReference>
<organism evidence="16 17">
    <name type="scientific">Fuscovulum blasticum DSM 2131</name>
    <dbReference type="NCBI Taxonomy" id="1188250"/>
    <lineage>
        <taxon>Bacteria</taxon>
        <taxon>Pseudomonadati</taxon>
        <taxon>Pseudomonadota</taxon>
        <taxon>Alphaproteobacteria</taxon>
        <taxon>Rhodobacterales</taxon>
        <taxon>Paracoccaceae</taxon>
        <taxon>Pseudogemmobacter</taxon>
    </lineage>
</organism>
<evidence type="ECO:0000256" key="5">
    <source>
        <dbReference type="ARBA" id="ARBA00022781"/>
    </source>
</evidence>
<dbReference type="AlphaFoldDB" id="A0A2T4J7Z0"/>
<comment type="similarity">
    <text evidence="1 13 14">Belongs to the ATPase B chain family.</text>
</comment>
<name>A0A2T4J7Z0_FUSBL</name>
<feature type="transmembrane region" description="Helical" evidence="13">
    <location>
        <begin position="36"/>
        <end position="55"/>
    </location>
</feature>
<dbReference type="RefSeq" id="WP_107673768.1">
    <property type="nucleotide sequence ID" value="NZ_PZKE01000010.1"/>
</dbReference>
<evidence type="ECO:0000256" key="3">
    <source>
        <dbReference type="ARBA" id="ARBA00022547"/>
    </source>
</evidence>
<dbReference type="NCBIfam" id="NF009988">
    <property type="entry name" value="PRK13454.1"/>
    <property type="match status" value="1"/>
</dbReference>
<evidence type="ECO:0000256" key="6">
    <source>
        <dbReference type="ARBA" id="ARBA00022989"/>
    </source>
</evidence>
<dbReference type="EMBL" id="PZKE01000010">
    <property type="protein sequence ID" value="PTE14026.1"/>
    <property type="molecule type" value="Genomic_DNA"/>
</dbReference>
<keyword evidence="2 13" id="KW-0813">Transport</keyword>
<keyword evidence="7 13" id="KW-0406">Ion transport</keyword>
<evidence type="ECO:0000256" key="2">
    <source>
        <dbReference type="ARBA" id="ARBA00022448"/>
    </source>
</evidence>
<dbReference type="Proteomes" id="UP000241362">
    <property type="component" value="Unassembled WGS sequence"/>
</dbReference>
<dbReference type="CDD" id="cd06503">
    <property type="entry name" value="ATP-synt_Fo_b"/>
    <property type="match status" value="1"/>
</dbReference>
<keyword evidence="15" id="KW-0175">Coiled coil</keyword>
<keyword evidence="17" id="KW-1185">Reference proteome</keyword>
<evidence type="ECO:0000256" key="9">
    <source>
        <dbReference type="ARBA" id="ARBA00023310"/>
    </source>
</evidence>
<evidence type="ECO:0000256" key="12">
    <source>
        <dbReference type="ARBA" id="ARBA00037847"/>
    </source>
</evidence>
<dbReference type="InterPro" id="IPR050059">
    <property type="entry name" value="ATP_synthase_B_chain"/>
</dbReference>
<evidence type="ECO:0000256" key="7">
    <source>
        <dbReference type="ARBA" id="ARBA00023065"/>
    </source>
</evidence>